<sequence length="72" mass="7931">MPHGAGRRKQGDLAGQGVDQQMLRLAHRVHTRPAFAGFDQDEVEQQPAVQRQRGEALEHAEPARPHADEGDA</sequence>
<name>B9TQW8_RICCO</name>
<keyword evidence="3" id="KW-1185">Reference proteome</keyword>
<dbReference type="EMBL" id="EQ999488">
    <property type="protein sequence ID" value="EEF21746.1"/>
    <property type="molecule type" value="Genomic_DNA"/>
</dbReference>
<gene>
    <name evidence="2" type="ORF">RCOM_2047210</name>
</gene>
<evidence type="ECO:0000313" key="3">
    <source>
        <dbReference type="Proteomes" id="UP000008311"/>
    </source>
</evidence>
<organism evidence="2 3">
    <name type="scientific">Ricinus communis</name>
    <name type="common">Castor bean</name>
    <dbReference type="NCBI Taxonomy" id="3988"/>
    <lineage>
        <taxon>Eukaryota</taxon>
        <taxon>Viridiplantae</taxon>
        <taxon>Streptophyta</taxon>
        <taxon>Embryophyta</taxon>
        <taxon>Tracheophyta</taxon>
        <taxon>Spermatophyta</taxon>
        <taxon>Magnoliopsida</taxon>
        <taxon>eudicotyledons</taxon>
        <taxon>Gunneridae</taxon>
        <taxon>Pentapetalae</taxon>
        <taxon>rosids</taxon>
        <taxon>fabids</taxon>
        <taxon>Malpighiales</taxon>
        <taxon>Euphorbiaceae</taxon>
        <taxon>Acalyphoideae</taxon>
        <taxon>Acalypheae</taxon>
        <taxon>Ricinus</taxon>
    </lineage>
</organism>
<dbReference type="InParanoid" id="B9TQW8"/>
<evidence type="ECO:0000256" key="1">
    <source>
        <dbReference type="SAM" id="MobiDB-lite"/>
    </source>
</evidence>
<proteinExistence type="predicted"/>
<evidence type="ECO:0000313" key="2">
    <source>
        <dbReference type="EMBL" id="EEF21746.1"/>
    </source>
</evidence>
<reference evidence="3" key="1">
    <citation type="journal article" date="2010" name="Nat. Biotechnol.">
        <title>Draft genome sequence of the oilseed species Ricinus communis.</title>
        <authorList>
            <person name="Chan A.P."/>
            <person name="Crabtree J."/>
            <person name="Zhao Q."/>
            <person name="Lorenzi H."/>
            <person name="Orvis J."/>
            <person name="Puiu D."/>
            <person name="Melake-Berhan A."/>
            <person name="Jones K.M."/>
            <person name="Redman J."/>
            <person name="Chen G."/>
            <person name="Cahoon E.B."/>
            <person name="Gedil M."/>
            <person name="Stanke M."/>
            <person name="Haas B.J."/>
            <person name="Wortman J.R."/>
            <person name="Fraser-Liggett C.M."/>
            <person name="Ravel J."/>
            <person name="Rabinowicz P.D."/>
        </authorList>
    </citation>
    <scope>NUCLEOTIDE SEQUENCE [LARGE SCALE GENOMIC DNA]</scope>
    <source>
        <strain evidence="3">cv. Hale</strain>
    </source>
</reference>
<feature type="non-terminal residue" evidence="2">
    <location>
        <position position="72"/>
    </location>
</feature>
<protein>
    <submittedName>
        <fullName evidence="2">Uncharacterized protein</fullName>
    </submittedName>
</protein>
<dbReference type="AlphaFoldDB" id="B9TQW8"/>
<dbReference type="Proteomes" id="UP000008311">
    <property type="component" value="Unassembled WGS sequence"/>
</dbReference>
<feature type="compositionally biased region" description="Basic and acidic residues" evidence="1">
    <location>
        <begin position="52"/>
        <end position="72"/>
    </location>
</feature>
<feature type="region of interest" description="Disordered" evidence="1">
    <location>
        <begin position="33"/>
        <end position="72"/>
    </location>
</feature>
<accession>B9TQW8</accession>